<dbReference type="PROSITE" id="PS50090">
    <property type="entry name" value="MYB_LIKE"/>
    <property type="match status" value="3"/>
</dbReference>
<evidence type="ECO:0000256" key="5">
    <source>
        <dbReference type="ARBA" id="ARBA00023242"/>
    </source>
</evidence>
<accession>A0ABD2IRC5</accession>
<keyword evidence="2" id="KW-0805">Transcription regulation</keyword>
<dbReference type="PROSITE" id="PS51293">
    <property type="entry name" value="SANT"/>
    <property type="match status" value="1"/>
</dbReference>
<keyword evidence="6" id="KW-0175">Coiled coil</keyword>
<comment type="subcellular location">
    <subcellularLocation>
        <location evidence="1">Nucleus</location>
    </subcellularLocation>
</comment>
<dbReference type="SMART" id="SM00717">
    <property type="entry name" value="SANT"/>
    <property type="match status" value="5"/>
</dbReference>
<organism evidence="10 11">
    <name type="scientific">Heterodera trifolii</name>
    <dbReference type="NCBI Taxonomy" id="157864"/>
    <lineage>
        <taxon>Eukaryota</taxon>
        <taxon>Metazoa</taxon>
        <taxon>Ecdysozoa</taxon>
        <taxon>Nematoda</taxon>
        <taxon>Chromadorea</taxon>
        <taxon>Rhabditida</taxon>
        <taxon>Tylenchina</taxon>
        <taxon>Tylenchomorpha</taxon>
        <taxon>Tylenchoidea</taxon>
        <taxon>Heteroderidae</taxon>
        <taxon>Heteroderinae</taxon>
        <taxon>Heterodera</taxon>
    </lineage>
</organism>
<dbReference type="InterPro" id="IPR017884">
    <property type="entry name" value="SANT_dom"/>
</dbReference>
<comment type="caution">
    <text evidence="10">The sequence shown here is derived from an EMBL/GenBank/DDBJ whole genome shotgun (WGS) entry which is preliminary data.</text>
</comment>
<dbReference type="GO" id="GO:0003677">
    <property type="term" value="F:DNA binding"/>
    <property type="evidence" value="ECO:0007669"/>
    <property type="project" value="UniProtKB-KW"/>
</dbReference>
<evidence type="ECO:0000256" key="3">
    <source>
        <dbReference type="ARBA" id="ARBA00023125"/>
    </source>
</evidence>
<feature type="domain" description="HTH myb-type" evidence="9">
    <location>
        <begin position="349"/>
        <end position="404"/>
    </location>
</feature>
<name>A0ABD2IRC5_9BILA</name>
<evidence type="ECO:0000259" key="9">
    <source>
        <dbReference type="PROSITE" id="PS51294"/>
    </source>
</evidence>
<evidence type="ECO:0000256" key="2">
    <source>
        <dbReference type="ARBA" id="ARBA00023015"/>
    </source>
</evidence>
<dbReference type="GO" id="GO:0005634">
    <property type="term" value="C:nucleus"/>
    <property type="evidence" value="ECO:0007669"/>
    <property type="project" value="UniProtKB-SubCell"/>
</dbReference>
<dbReference type="EMBL" id="JBICBT010001175">
    <property type="protein sequence ID" value="KAL3080021.1"/>
    <property type="molecule type" value="Genomic_DNA"/>
</dbReference>
<feature type="domain" description="Myb-like" evidence="7">
    <location>
        <begin position="247"/>
        <end position="288"/>
    </location>
</feature>
<sequence length="1001" mass="117915">MSGTDRLPSISANESFSIDSDVARRFCQENREIVQICGLLAYNKTYIELLDELIAKADEAVRQNRDAQKVVKDKLFRPDNNKPGKRRRRKDFGLHYRYPYFRDASGMVPAQNMESLELSRVCSFNPLTEEEKKWTEKELRGLREAVAQSLNEQQIIKLDAKKEVLYRKLRTAGVETTDEQMENWRGEVERIKNRTNYIRGRPVDEVIQEANGDFSLVDWAKIASSVFQGTRSIIQLRQKWFCDMMFNQEPWTLEEDQDLLSLAADFSDWDSIAQHLKTERSAFRCFQRHAYLQDLLKEKKPWTPEEDDKLLSYIRLFKVGEQIPWTKISMYMEGRPKKACEYRYERCTSEALRHGRWTEAEDMLLLHAINKYGPQNWARIASFVPGRTLLQCRDRWIHVLDHKRRDLPWGWEEHQRLLYGVELFGRSECAKISKLLPGRNNMDVRMRIRLLVKYKIEETMNPKKDVVFRHFAKNYLCCKSRRTSVVDKFQRYLETEQQSQKNQLLSRLGLGTYMVDFADYTDVKKERAEKFGQWTVKGSGRWVRALMKNPNEYNSEDLMEELDKLPEEKREEAIEWLHKSDERLEQERQMEETIPEDPVEAKDFYERMYPKERLDELSEFVGKLLKPTQNDIAYFERHRVRPGNMKLRKVKGTQRRKGRQKRVKRKKNEKLARMLNGEDLEESEVIGMRWSDRMIAEINKSLEDLPQEKRREFVVRSLCNAVRQRVHQTNVTLLKSKPDYRDNIKTLMHDYIEQVVNDPIVPKPIKPKVNNEKVVLLPQNWHNLSLKEMMKLKLAPNIYPALVQQATLANNHLANFDARQENIDNNELSLVPWKKRRRLEERKMQEGFRGGFKETVVCPMPEVQTIGMADNPKFNTQSEMYKQILSKLVPPCSATVNAMELFDLGVRSRLTKLSLFSPPPTDECVIVVTEGPSTSKQQTTQHLQRRTVPDNVRQSPEYALLKKRIFRLFFLPLLMQRAIRPKEDGGAASTDPDLNQSLFNT</sequence>
<keyword evidence="3" id="KW-0238">DNA-binding</keyword>
<dbReference type="InterPro" id="IPR001005">
    <property type="entry name" value="SANT/Myb"/>
</dbReference>
<evidence type="ECO:0000259" key="7">
    <source>
        <dbReference type="PROSITE" id="PS50090"/>
    </source>
</evidence>
<proteinExistence type="predicted"/>
<dbReference type="PANTHER" id="PTHR46621:SF1">
    <property type="entry name" value="SNRNA-ACTIVATING PROTEIN COMPLEX SUBUNIT 4"/>
    <property type="match status" value="1"/>
</dbReference>
<evidence type="ECO:0000313" key="11">
    <source>
        <dbReference type="Proteomes" id="UP001620626"/>
    </source>
</evidence>
<evidence type="ECO:0000256" key="6">
    <source>
        <dbReference type="SAM" id="Coils"/>
    </source>
</evidence>
<dbReference type="InterPro" id="IPR017930">
    <property type="entry name" value="Myb_dom"/>
</dbReference>
<feature type="domain" description="SANT" evidence="8">
    <location>
        <begin position="352"/>
        <end position="394"/>
    </location>
</feature>
<feature type="coiled-coil region" evidence="6">
    <location>
        <begin position="43"/>
        <end position="70"/>
    </location>
</feature>
<feature type="domain" description="HTH myb-type" evidence="9">
    <location>
        <begin position="299"/>
        <end position="340"/>
    </location>
</feature>
<keyword evidence="5" id="KW-0539">Nucleus</keyword>
<gene>
    <name evidence="10" type="ORF">niasHT_034579</name>
</gene>
<reference evidence="10 11" key="1">
    <citation type="submission" date="2024-10" db="EMBL/GenBank/DDBJ databases">
        <authorList>
            <person name="Kim D."/>
        </authorList>
    </citation>
    <scope>NUCLEOTIDE SEQUENCE [LARGE SCALE GENOMIC DNA]</scope>
    <source>
        <strain evidence="10">BH-2024</strain>
    </source>
</reference>
<protein>
    <recommendedName>
        <fullName evidence="12">snRNA-activating protein complex subunit 4</fullName>
    </recommendedName>
</protein>
<evidence type="ECO:0000313" key="10">
    <source>
        <dbReference type="EMBL" id="KAL3080021.1"/>
    </source>
</evidence>
<keyword evidence="11" id="KW-1185">Reference proteome</keyword>
<evidence type="ECO:0000259" key="8">
    <source>
        <dbReference type="PROSITE" id="PS51293"/>
    </source>
</evidence>
<dbReference type="Proteomes" id="UP001620626">
    <property type="component" value="Unassembled WGS sequence"/>
</dbReference>
<dbReference type="AlphaFoldDB" id="A0ABD2IRC5"/>
<feature type="domain" description="Myb-like" evidence="7">
    <location>
        <begin position="299"/>
        <end position="348"/>
    </location>
</feature>
<feature type="domain" description="Myb-like" evidence="7">
    <location>
        <begin position="349"/>
        <end position="400"/>
    </location>
</feature>
<evidence type="ECO:0008006" key="12">
    <source>
        <dbReference type="Google" id="ProtNLM"/>
    </source>
</evidence>
<evidence type="ECO:0000256" key="1">
    <source>
        <dbReference type="ARBA" id="ARBA00004123"/>
    </source>
</evidence>
<dbReference type="CDD" id="cd00167">
    <property type="entry name" value="SANT"/>
    <property type="match status" value="4"/>
</dbReference>
<dbReference type="PROSITE" id="PS51294">
    <property type="entry name" value="HTH_MYB"/>
    <property type="match status" value="2"/>
</dbReference>
<dbReference type="InterPro" id="IPR009057">
    <property type="entry name" value="Homeodomain-like_sf"/>
</dbReference>
<dbReference type="Pfam" id="PF00249">
    <property type="entry name" value="Myb_DNA-binding"/>
    <property type="match status" value="2"/>
</dbReference>
<dbReference type="Pfam" id="PF13921">
    <property type="entry name" value="Myb_DNA-bind_6"/>
    <property type="match status" value="1"/>
</dbReference>
<dbReference type="PANTHER" id="PTHR46621">
    <property type="entry name" value="SNRNA-ACTIVATING PROTEIN COMPLEX SUBUNIT 4"/>
    <property type="match status" value="1"/>
</dbReference>
<keyword evidence="4" id="KW-0804">Transcription</keyword>
<dbReference type="SUPFAM" id="SSF46689">
    <property type="entry name" value="Homeodomain-like"/>
    <property type="match status" value="2"/>
</dbReference>
<dbReference type="Gene3D" id="1.10.10.60">
    <property type="entry name" value="Homeodomain-like"/>
    <property type="match status" value="4"/>
</dbReference>
<evidence type="ECO:0000256" key="4">
    <source>
        <dbReference type="ARBA" id="ARBA00023163"/>
    </source>
</evidence>
<dbReference type="InterPro" id="IPR051575">
    <property type="entry name" value="Myb-like_DNA-bd"/>
</dbReference>